<name>A0A2P2Q1X2_RHIMU</name>
<accession>A0A2P2Q1X2</accession>
<dbReference type="EMBL" id="GGEC01080522">
    <property type="protein sequence ID" value="MBX61006.1"/>
    <property type="molecule type" value="Transcribed_RNA"/>
</dbReference>
<evidence type="ECO:0000313" key="1">
    <source>
        <dbReference type="EMBL" id="MBX61006.1"/>
    </source>
</evidence>
<reference evidence="1" key="1">
    <citation type="submission" date="2018-02" db="EMBL/GenBank/DDBJ databases">
        <title>Rhizophora mucronata_Transcriptome.</title>
        <authorList>
            <person name="Meera S.P."/>
            <person name="Sreeshan A."/>
            <person name="Augustine A."/>
        </authorList>
    </citation>
    <scope>NUCLEOTIDE SEQUENCE</scope>
    <source>
        <tissue evidence="1">Leaf</tissue>
    </source>
</reference>
<sequence>MCVASSVLVHAMKCAIFENLSTTIRIQSRPFLDLGNLRIKSIEMLVQGS</sequence>
<protein>
    <submittedName>
        <fullName evidence="1">Uncharacterized protein</fullName>
    </submittedName>
</protein>
<dbReference type="AlphaFoldDB" id="A0A2P2Q1X2"/>
<proteinExistence type="predicted"/>
<organism evidence="1">
    <name type="scientific">Rhizophora mucronata</name>
    <name type="common">Asiatic mangrove</name>
    <dbReference type="NCBI Taxonomy" id="61149"/>
    <lineage>
        <taxon>Eukaryota</taxon>
        <taxon>Viridiplantae</taxon>
        <taxon>Streptophyta</taxon>
        <taxon>Embryophyta</taxon>
        <taxon>Tracheophyta</taxon>
        <taxon>Spermatophyta</taxon>
        <taxon>Magnoliopsida</taxon>
        <taxon>eudicotyledons</taxon>
        <taxon>Gunneridae</taxon>
        <taxon>Pentapetalae</taxon>
        <taxon>rosids</taxon>
        <taxon>fabids</taxon>
        <taxon>Malpighiales</taxon>
        <taxon>Rhizophoraceae</taxon>
        <taxon>Rhizophora</taxon>
    </lineage>
</organism>